<dbReference type="EMBL" id="LXQA010875105">
    <property type="protein sequence ID" value="MCI75101.1"/>
    <property type="molecule type" value="Genomic_DNA"/>
</dbReference>
<evidence type="ECO:0000313" key="3">
    <source>
        <dbReference type="Proteomes" id="UP000265520"/>
    </source>
</evidence>
<reference evidence="2 3" key="1">
    <citation type="journal article" date="2018" name="Front. Plant Sci.">
        <title>Red Clover (Trifolium pratense) and Zigzag Clover (T. medium) - A Picture of Genomic Similarities and Differences.</title>
        <authorList>
            <person name="Dluhosova J."/>
            <person name="Istvanek J."/>
            <person name="Nedelnik J."/>
            <person name="Repkova J."/>
        </authorList>
    </citation>
    <scope>NUCLEOTIDE SEQUENCE [LARGE SCALE GENOMIC DNA]</scope>
    <source>
        <strain evidence="3">cv. 10/8</strain>
        <tissue evidence="2">Leaf</tissue>
    </source>
</reference>
<dbReference type="Proteomes" id="UP000265520">
    <property type="component" value="Unassembled WGS sequence"/>
</dbReference>
<evidence type="ECO:0000256" key="1">
    <source>
        <dbReference type="SAM" id="MobiDB-lite"/>
    </source>
</evidence>
<keyword evidence="3" id="KW-1185">Reference proteome</keyword>
<feature type="non-terminal residue" evidence="2">
    <location>
        <position position="40"/>
    </location>
</feature>
<organism evidence="2 3">
    <name type="scientific">Trifolium medium</name>
    <dbReference type="NCBI Taxonomy" id="97028"/>
    <lineage>
        <taxon>Eukaryota</taxon>
        <taxon>Viridiplantae</taxon>
        <taxon>Streptophyta</taxon>
        <taxon>Embryophyta</taxon>
        <taxon>Tracheophyta</taxon>
        <taxon>Spermatophyta</taxon>
        <taxon>Magnoliopsida</taxon>
        <taxon>eudicotyledons</taxon>
        <taxon>Gunneridae</taxon>
        <taxon>Pentapetalae</taxon>
        <taxon>rosids</taxon>
        <taxon>fabids</taxon>
        <taxon>Fabales</taxon>
        <taxon>Fabaceae</taxon>
        <taxon>Papilionoideae</taxon>
        <taxon>50 kb inversion clade</taxon>
        <taxon>NPAAA clade</taxon>
        <taxon>Hologalegina</taxon>
        <taxon>IRL clade</taxon>
        <taxon>Trifolieae</taxon>
        <taxon>Trifolium</taxon>
    </lineage>
</organism>
<protein>
    <submittedName>
        <fullName evidence="2">Uncharacterized protein</fullName>
    </submittedName>
</protein>
<name>A0A392UNF1_9FABA</name>
<feature type="region of interest" description="Disordered" evidence="1">
    <location>
        <begin position="21"/>
        <end position="40"/>
    </location>
</feature>
<proteinExistence type="predicted"/>
<sequence length="40" mass="4317">MTENTTSSLVTSVSRPVNLIEPQEQVHLKPLSSVESPPSP</sequence>
<accession>A0A392UNF1</accession>
<dbReference type="AlphaFoldDB" id="A0A392UNF1"/>
<comment type="caution">
    <text evidence="2">The sequence shown here is derived from an EMBL/GenBank/DDBJ whole genome shotgun (WGS) entry which is preliminary data.</text>
</comment>
<evidence type="ECO:0000313" key="2">
    <source>
        <dbReference type="EMBL" id="MCI75101.1"/>
    </source>
</evidence>